<reference evidence="1" key="1">
    <citation type="submission" date="2021-04" db="EMBL/GenBank/DDBJ databases">
        <title>Luteolibacter sp. 32A isolated from the skin of an Anderson's salamander (Ambystoma andersonii).</title>
        <authorList>
            <person name="Spergser J."/>
            <person name="Busse H.-J."/>
        </authorList>
    </citation>
    <scope>NUCLEOTIDE SEQUENCE</scope>
    <source>
        <strain evidence="1">32A</strain>
    </source>
</reference>
<accession>A0A975G7V0</accession>
<dbReference type="EMBL" id="CP073100">
    <property type="protein sequence ID" value="QUE50553.1"/>
    <property type="molecule type" value="Genomic_DNA"/>
</dbReference>
<evidence type="ECO:0000313" key="2">
    <source>
        <dbReference type="Proteomes" id="UP000676169"/>
    </source>
</evidence>
<protein>
    <submittedName>
        <fullName evidence="1">Uncharacterized protein</fullName>
    </submittedName>
</protein>
<dbReference type="AlphaFoldDB" id="A0A975G7V0"/>
<sequence>MTMTFPGKGSASSTWVQHRDIRWEFRTADLLVGELLREDMGSVENVKQPSIRPTLQGIPLHFIRAEGKWHEQIPEGLDPSPRDRAWLAALAYDWSRGWDSHAYGTVPRSVGDGWSTHNPAVFFNEPASYVSGVMETTFRGVEDHAGRRCAKLEARFQFQGIADAVGYLTSYDLRGEILHALDDLMDIETRMRGTMEAWSPNESSGEVSAQKAEVDFRITRERLE</sequence>
<proteinExistence type="predicted"/>
<organism evidence="1 2">
    <name type="scientific">Luteolibacter ambystomatis</name>
    <dbReference type="NCBI Taxonomy" id="2824561"/>
    <lineage>
        <taxon>Bacteria</taxon>
        <taxon>Pseudomonadati</taxon>
        <taxon>Verrucomicrobiota</taxon>
        <taxon>Verrucomicrobiia</taxon>
        <taxon>Verrucomicrobiales</taxon>
        <taxon>Verrucomicrobiaceae</taxon>
        <taxon>Luteolibacter</taxon>
    </lineage>
</organism>
<gene>
    <name evidence="1" type="ORF">KBB96_17020</name>
</gene>
<name>A0A975G7V0_9BACT</name>
<evidence type="ECO:0000313" key="1">
    <source>
        <dbReference type="EMBL" id="QUE50553.1"/>
    </source>
</evidence>
<dbReference type="KEGG" id="lamb:KBB96_17020"/>
<keyword evidence="2" id="KW-1185">Reference proteome</keyword>
<dbReference type="Proteomes" id="UP000676169">
    <property type="component" value="Chromosome"/>
</dbReference>
<dbReference type="RefSeq" id="WP_211630693.1">
    <property type="nucleotide sequence ID" value="NZ_CP073100.1"/>
</dbReference>